<keyword evidence="5" id="KW-0631">Potassium channel</keyword>
<evidence type="ECO:0000256" key="3">
    <source>
        <dbReference type="ARBA" id="ARBA00022538"/>
    </source>
</evidence>
<keyword evidence="10 13" id="KW-0472">Membrane</keyword>
<keyword evidence="2" id="KW-0813">Transport</keyword>
<dbReference type="InterPro" id="IPR005821">
    <property type="entry name" value="Ion_trans_dom"/>
</dbReference>
<evidence type="ECO:0000256" key="13">
    <source>
        <dbReference type="SAM" id="Phobius"/>
    </source>
</evidence>
<dbReference type="FunFam" id="1.20.120.350:FF:000091">
    <property type="entry name" value="Predicted protein"/>
    <property type="match status" value="1"/>
</dbReference>
<dbReference type="GO" id="GO:0008076">
    <property type="term" value="C:voltage-gated potassium channel complex"/>
    <property type="evidence" value="ECO:0007669"/>
    <property type="project" value="InterPro"/>
</dbReference>
<feature type="region of interest" description="Disordered" evidence="12">
    <location>
        <begin position="958"/>
        <end position="1038"/>
    </location>
</feature>
<accession>A0A835TB15</accession>
<sequence length="1160" mass="120019">MEGTGRAGERSPDKSRIRAQIQQAHFKKAMAKQGGSNGSGLNVRQGPNLDPSADGTSSARGAPGFIESASTDNLNGYSAASGRSPDPTADRDPSRPPASAAAAAGAFGAPVQVTGGGGPSLISAAQKNTGGWGTMKNKNLLASLAASSTKLSQIADNIQKDLRSKARGIGLLATETRAWLHVNKYGMALARPVDGSTPPPNDAADGEVKASWRSIISHYRQALWLLMTESDSSKAAYAVSMLVMGAILISTISFCLETVPAYSEDRNAAADETFTIIETVTVQIFAADYLLRLISCPNLWQFIIAPLNIIDLISIVPWYIEKALSGSALQGTAVFRVLRLLRVFRVLKLGARYRKLLIVTTAFAKSLDMLLLMSFFVGLIVVVAATLLFFAERGEFDETLGYYVRTHEKYTQADGDPIVSPFESIPSGFWWAIVTLMTVGYGDVVPLSVGGRFVACATMLCGLLAIALPVAVIGTNFASEWESYKRRRGGSGQSTSPHLDELTEALDAHVSTVTDIEDMLESAVAKLADMQSEVRERGELRISEMEALLRQRGASMTTKQVEAVREVVACLCRLGMEPQSQLFQQYSMRPPHGSATGSGSGGVEQQQQHAEDGDVLTEMPKQPELQSKTSGDQNPSASSRVSFAVEATAAGRMGTGDGADLSAGSVGIGRHSGGVYGAASLRVLRSMNVAAVTAAATHAADGSVRPNGPAAGPDFAAVDTSVRSGVGAAGMLPPGAYNGLGGVGVHGWRDNGAAVGADPPAPEPRAALANKIKECLDLLVDTPMYERMIEELNEALELESEVYGLWSQLVKVLRAVALLTGGLLPEELDLMRSQYRQLVTLGKEAAELHARLDVVAEDLADVDDALERPGLDVVMGVVKGLAKQSSSGVREAASRKGSRNGRAQRSAGAKGRPAGAAAVDAAGAAVLSRSSSRSGSRPPSRAASVTAAQHAAAALGIDSPAGAGDVRGEGSAVGHSGSGGWAGGSRDATASGMIAAATPSHPASSSFRVSSASGRNKVAPEPTATDTGGVGSHAAPAAPSSFRIGSARVAPMPQPAASAPAPVGIVRLPSARHDTAVAPVSDDAPHRKSADLPPPTAHHRPGSGASVGSGGGGGRQTGSETGVVAAGAQSGPALERVVEDAVLPTSPSGTEQHQQAQRHE</sequence>
<dbReference type="EMBL" id="JAEHOC010000006">
    <property type="protein sequence ID" value="KAG2440761.1"/>
    <property type="molecule type" value="Genomic_DNA"/>
</dbReference>
<dbReference type="GO" id="GO:0005249">
    <property type="term" value="F:voltage-gated potassium channel activity"/>
    <property type="evidence" value="ECO:0007669"/>
    <property type="project" value="InterPro"/>
</dbReference>
<keyword evidence="7" id="KW-0630">Potassium</keyword>
<dbReference type="InterPro" id="IPR027359">
    <property type="entry name" value="Volt_channel_dom_sf"/>
</dbReference>
<keyword evidence="3" id="KW-0633">Potassium transport</keyword>
<dbReference type="Gene3D" id="1.20.120.350">
    <property type="entry name" value="Voltage-gated potassium channels. Chain C"/>
    <property type="match status" value="1"/>
</dbReference>
<proteinExistence type="predicted"/>
<feature type="region of interest" description="Disordered" evidence="12">
    <location>
        <begin position="928"/>
        <end position="947"/>
    </location>
</feature>
<feature type="region of interest" description="Disordered" evidence="12">
    <location>
        <begin position="587"/>
        <end position="611"/>
    </location>
</feature>
<dbReference type="PRINTS" id="PR00169">
    <property type="entry name" value="KCHANNEL"/>
</dbReference>
<dbReference type="PANTHER" id="PTHR11537">
    <property type="entry name" value="VOLTAGE-GATED POTASSIUM CHANNEL"/>
    <property type="match status" value="1"/>
</dbReference>
<keyword evidence="4 13" id="KW-0812">Transmembrane</keyword>
<feature type="region of interest" description="Disordered" evidence="12">
    <location>
        <begin position="1076"/>
        <end position="1160"/>
    </location>
</feature>
<dbReference type="GO" id="GO:0001508">
    <property type="term" value="P:action potential"/>
    <property type="evidence" value="ECO:0007669"/>
    <property type="project" value="TreeGrafter"/>
</dbReference>
<organism evidence="15 16">
    <name type="scientific">Chlamydomonas incerta</name>
    <dbReference type="NCBI Taxonomy" id="51695"/>
    <lineage>
        <taxon>Eukaryota</taxon>
        <taxon>Viridiplantae</taxon>
        <taxon>Chlorophyta</taxon>
        <taxon>core chlorophytes</taxon>
        <taxon>Chlorophyceae</taxon>
        <taxon>CS clade</taxon>
        <taxon>Chlamydomonadales</taxon>
        <taxon>Chlamydomonadaceae</taxon>
        <taxon>Chlamydomonas</taxon>
    </lineage>
</organism>
<feature type="transmembrane region" description="Helical" evidence="13">
    <location>
        <begin position="429"/>
        <end position="447"/>
    </location>
</feature>
<evidence type="ECO:0000313" key="16">
    <source>
        <dbReference type="Proteomes" id="UP000650467"/>
    </source>
</evidence>
<evidence type="ECO:0000259" key="14">
    <source>
        <dbReference type="Pfam" id="PF00520"/>
    </source>
</evidence>
<feature type="transmembrane region" description="Helical" evidence="13">
    <location>
        <begin position="367"/>
        <end position="391"/>
    </location>
</feature>
<feature type="transmembrane region" description="Helical" evidence="13">
    <location>
        <begin position="454"/>
        <end position="478"/>
    </location>
</feature>
<evidence type="ECO:0000256" key="1">
    <source>
        <dbReference type="ARBA" id="ARBA00004141"/>
    </source>
</evidence>
<keyword evidence="8 13" id="KW-1133">Transmembrane helix</keyword>
<evidence type="ECO:0000256" key="2">
    <source>
        <dbReference type="ARBA" id="ARBA00022448"/>
    </source>
</evidence>
<evidence type="ECO:0000256" key="5">
    <source>
        <dbReference type="ARBA" id="ARBA00022826"/>
    </source>
</evidence>
<evidence type="ECO:0000256" key="9">
    <source>
        <dbReference type="ARBA" id="ARBA00023065"/>
    </source>
</evidence>
<dbReference type="Proteomes" id="UP000650467">
    <property type="component" value="Unassembled WGS sequence"/>
</dbReference>
<feature type="compositionally biased region" description="Basic and acidic residues" evidence="12">
    <location>
        <begin position="7"/>
        <end position="16"/>
    </location>
</feature>
<evidence type="ECO:0000256" key="8">
    <source>
        <dbReference type="ARBA" id="ARBA00022989"/>
    </source>
</evidence>
<comment type="subcellular location">
    <subcellularLocation>
        <location evidence="1">Membrane</location>
        <topology evidence="1">Multi-pass membrane protein</topology>
    </subcellularLocation>
</comment>
<evidence type="ECO:0000256" key="4">
    <source>
        <dbReference type="ARBA" id="ARBA00022692"/>
    </source>
</evidence>
<dbReference type="Pfam" id="PF00520">
    <property type="entry name" value="Ion_trans"/>
    <property type="match status" value="1"/>
</dbReference>
<name>A0A835TB15_CHLIN</name>
<keyword evidence="16" id="KW-1185">Reference proteome</keyword>
<evidence type="ECO:0000313" key="15">
    <source>
        <dbReference type="EMBL" id="KAG2440761.1"/>
    </source>
</evidence>
<protein>
    <recommendedName>
        <fullName evidence="14">Ion transport domain-containing protein</fullName>
    </recommendedName>
</protein>
<gene>
    <name evidence="15" type="ORF">HXX76_003617</name>
</gene>
<feature type="transmembrane region" description="Helical" evidence="13">
    <location>
        <begin position="235"/>
        <end position="256"/>
    </location>
</feature>
<feature type="compositionally biased region" description="Polar residues" evidence="12">
    <location>
        <begin position="68"/>
        <end position="78"/>
    </location>
</feature>
<reference evidence="15" key="1">
    <citation type="journal article" date="2020" name="bioRxiv">
        <title>Comparative genomics of Chlamydomonas.</title>
        <authorList>
            <person name="Craig R.J."/>
            <person name="Hasan A.R."/>
            <person name="Ness R.W."/>
            <person name="Keightley P.D."/>
        </authorList>
    </citation>
    <scope>NUCLEOTIDE SEQUENCE</scope>
    <source>
        <strain evidence="15">SAG 7.73</strain>
    </source>
</reference>
<feature type="compositionally biased region" description="Low complexity" evidence="12">
    <location>
        <begin position="995"/>
        <end position="1013"/>
    </location>
</feature>
<dbReference type="Gene3D" id="1.10.287.70">
    <property type="match status" value="1"/>
</dbReference>
<dbReference type="FunFam" id="1.10.287.70:FF:000097">
    <property type="entry name" value="Potassium voltage-gated channel subfamily G member 3"/>
    <property type="match status" value="1"/>
</dbReference>
<keyword evidence="6" id="KW-0851">Voltage-gated channel</keyword>
<evidence type="ECO:0000256" key="7">
    <source>
        <dbReference type="ARBA" id="ARBA00022958"/>
    </source>
</evidence>
<feature type="region of interest" description="Disordered" evidence="12">
    <location>
        <begin position="1"/>
        <end position="103"/>
    </location>
</feature>
<evidence type="ECO:0000256" key="11">
    <source>
        <dbReference type="ARBA" id="ARBA00023303"/>
    </source>
</evidence>
<feature type="compositionally biased region" description="Polar residues" evidence="12">
    <location>
        <begin position="1145"/>
        <end position="1160"/>
    </location>
</feature>
<evidence type="ECO:0000256" key="10">
    <source>
        <dbReference type="ARBA" id="ARBA00023136"/>
    </source>
</evidence>
<dbReference type="InterPro" id="IPR028325">
    <property type="entry name" value="VG_K_chnl"/>
</dbReference>
<feature type="domain" description="Ion transport" evidence="14">
    <location>
        <begin position="238"/>
        <end position="480"/>
    </location>
</feature>
<feature type="region of interest" description="Disordered" evidence="12">
    <location>
        <begin position="886"/>
        <end position="915"/>
    </location>
</feature>
<dbReference type="OrthoDB" id="415460at2759"/>
<keyword evidence="11" id="KW-0407">Ion channel</keyword>
<dbReference type="PANTHER" id="PTHR11537:SF254">
    <property type="entry name" value="POTASSIUM VOLTAGE-GATED CHANNEL PROTEIN SHAB"/>
    <property type="match status" value="1"/>
</dbReference>
<dbReference type="AlphaFoldDB" id="A0A835TB15"/>
<evidence type="ECO:0000256" key="12">
    <source>
        <dbReference type="SAM" id="MobiDB-lite"/>
    </source>
</evidence>
<evidence type="ECO:0000256" key="6">
    <source>
        <dbReference type="ARBA" id="ARBA00022882"/>
    </source>
</evidence>
<keyword evidence="9" id="KW-0406">Ion transport</keyword>
<feature type="compositionally biased region" description="Gly residues" evidence="12">
    <location>
        <begin position="1105"/>
        <end position="1116"/>
    </location>
</feature>
<comment type="caution">
    <text evidence="15">The sequence shown here is derived from an EMBL/GenBank/DDBJ whole genome shotgun (WGS) entry which is preliminary data.</text>
</comment>
<dbReference type="SUPFAM" id="SSF81324">
    <property type="entry name" value="Voltage-gated potassium channels"/>
    <property type="match status" value="1"/>
</dbReference>